<name>A0ABP9P2T2_9BACT</name>
<dbReference type="EMBL" id="BAABIA010000004">
    <property type="protein sequence ID" value="GAA5139781.1"/>
    <property type="molecule type" value="Genomic_DNA"/>
</dbReference>
<organism evidence="2 3">
    <name type="scientific">Prosthecobacter algae</name>
    <dbReference type="NCBI Taxonomy" id="1144682"/>
    <lineage>
        <taxon>Bacteria</taxon>
        <taxon>Pseudomonadati</taxon>
        <taxon>Verrucomicrobiota</taxon>
        <taxon>Verrucomicrobiia</taxon>
        <taxon>Verrucomicrobiales</taxon>
        <taxon>Verrucomicrobiaceae</taxon>
        <taxon>Prosthecobacter</taxon>
    </lineage>
</organism>
<dbReference type="RefSeq" id="WP_345736345.1">
    <property type="nucleotide sequence ID" value="NZ_BAABIA010000004.1"/>
</dbReference>
<evidence type="ECO:0000256" key="1">
    <source>
        <dbReference type="SAM" id="SignalP"/>
    </source>
</evidence>
<proteinExistence type="predicted"/>
<evidence type="ECO:0000313" key="3">
    <source>
        <dbReference type="Proteomes" id="UP001499852"/>
    </source>
</evidence>
<protein>
    <recommendedName>
        <fullName evidence="4">3-keto-disaccharide hydrolase domain-containing protein</fullName>
    </recommendedName>
</protein>
<feature type="signal peptide" evidence="1">
    <location>
        <begin position="1"/>
        <end position="19"/>
    </location>
</feature>
<evidence type="ECO:0008006" key="4">
    <source>
        <dbReference type="Google" id="ProtNLM"/>
    </source>
</evidence>
<dbReference type="Gene3D" id="2.60.120.560">
    <property type="entry name" value="Exo-inulinase, domain 1"/>
    <property type="match status" value="1"/>
</dbReference>
<accession>A0ABP9P2T2</accession>
<dbReference type="Proteomes" id="UP001499852">
    <property type="component" value="Unassembled WGS sequence"/>
</dbReference>
<reference evidence="3" key="1">
    <citation type="journal article" date="2019" name="Int. J. Syst. Evol. Microbiol.">
        <title>The Global Catalogue of Microorganisms (GCM) 10K type strain sequencing project: providing services to taxonomists for standard genome sequencing and annotation.</title>
        <authorList>
            <consortium name="The Broad Institute Genomics Platform"/>
            <consortium name="The Broad Institute Genome Sequencing Center for Infectious Disease"/>
            <person name="Wu L."/>
            <person name="Ma J."/>
        </authorList>
    </citation>
    <scope>NUCLEOTIDE SEQUENCE [LARGE SCALE GENOMIC DNA]</scope>
    <source>
        <strain evidence="3">JCM 18053</strain>
    </source>
</reference>
<comment type="caution">
    <text evidence="2">The sequence shown here is derived from an EMBL/GenBank/DDBJ whole genome shotgun (WGS) entry which is preliminary data.</text>
</comment>
<gene>
    <name evidence="2" type="ORF">GCM10023213_21090</name>
</gene>
<feature type="chain" id="PRO_5045196265" description="3-keto-disaccharide hydrolase domain-containing protein" evidence="1">
    <location>
        <begin position="20"/>
        <end position="248"/>
    </location>
</feature>
<keyword evidence="1" id="KW-0732">Signal</keyword>
<evidence type="ECO:0000313" key="2">
    <source>
        <dbReference type="EMBL" id="GAA5139781.1"/>
    </source>
</evidence>
<sequence length="248" mass="26965">MNPRLLIAPLLVITSAALAADLPTIPSKSIANKKELLFSDDFEGSTPDKVWHKVVPTFVVEKGTLKGTQTRDVTIPAANGKPEIRAHAAVHGLEIPTKDSVVEAKIRFDGATMIDVEFDDRKYTGAHYGHLCRAQVRLNGVTLIDERDGGMRNDIREMRNDPSKKAEVAKLLAGRSATFPAKLETGKWYTLVVETVGDEMRVTLDGKPAGFLKSSGIAHATKSKIELGVAGKDGYFDDVKVWNAEAAK</sequence>
<keyword evidence="3" id="KW-1185">Reference proteome</keyword>